<evidence type="ECO:0000313" key="2">
    <source>
        <dbReference type="EMBL" id="TWF73818.1"/>
    </source>
</evidence>
<dbReference type="Gene3D" id="3.40.710.10">
    <property type="entry name" value="DD-peptidase/beta-lactamase superfamily"/>
    <property type="match status" value="1"/>
</dbReference>
<protein>
    <submittedName>
        <fullName evidence="2">CubicO group peptidase (Beta-lactamase class C family)</fullName>
    </submittedName>
</protein>
<dbReference type="Pfam" id="PF00144">
    <property type="entry name" value="Beta-lactamase"/>
    <property type="match status" value="1"/>
</dbReference>
<dbReference type="InterPro" id="IPR001466">
    <property type="entry name" value="Beta-lactam-related"/>
</dbReference>
<keyword evidence="3" id="KW-1185">Reference proteome</keyword>
<dbReference type="EMBL" id="VIWT01000005">
    <property type="protein sequence ID" value="TWF73818.1"/>
    <property type="molecule type" value="Genomic_DNA"/>
</dbReference>
<gene>
    <name evidence="2" type="ORF">FHX73_15445</name>
</gene>
<proteinExistence type="predicted"/>
<comment type="caution">
    <text evidence="2">The sequence shown here is derived from an EMBL/GenBank/DDBJ whole genome shotgun (WGS) entry which is preliminary data.</text>
</comment>
<dbReference type="OrthoDB" id="4281716at2"/>
<name>A0A561SG47_9ACTN</name>
<sequence length="403" mass="43099">MTPSGFSPTRLARLGDVLKRHVGAGHVPGALALVARRGEVHVVATGRLAFEGEGSGTPMAGDTVVRVTSWTKQLVAACAMTLVEDGTLRLDDPVDGFLPELAGMRVLADPAGPLDDTVAAERPTTLRDLLTCRLGTGAILAEPGAVPLADALNALELADRPGGQLLSPDEWIRRLGALPLAHQPGERWMYHISPIVLGVLVARAAGRPLGEALRERICEPLGMKDTGIGIDAGSAARLATAYTHDEATGALAVEHGPDWLRHRLPVFKTGGSGLVTTADDFLAFTSALLAGGIHRGERVLSPQSVALMTTDHLTRRQREASTLVWTPVFQQHFGWGFGMAVNLRRNHLAPSVGSYGWYGKYGTGWFNDPARDLTAMLVTQSTATFRHRVFPQVWAAAYRALDD</sequence>
<dbReference type="PANTHER" id="PTHR43283">
    <property type="entry name" value="BETA-LACTAMASE-RELATED"/>
    <property type="match status" value="1"/>
</dbReference>
<organism evidence="2 3">
    <name type="scientific">Kitasatospora viridis</name>
    <dbReference type="NCBI Taxonomy" id="281105"/>
    <lineage>
        <taxon>Bacteria</taxon>
        <taxon>Bacillati</taxon>
        <taxon>Actinomycetota</taxon>
        <taxon>Actinomycetes</taxon>
        <taxon>Kitasatosporales</taxon>
        <taxon>Streptomycetaceae</taxon>
        <taxon>Kitasatospora</taxon>
    </lineage>
</organism>
<feature type="domain" description="Beta-lactamase-related" evidence="1">
    <location>
        <begin position="17"/>
        <end position="385"/>
    </location>
</feature>
<dbReference type="PANTHER" id="PTHR43283:SF3">
    <property type="entry name" value="BETA-LACTAMASE FAMILY PROTEIN (AFU_ORTHOLOGUE AFUA_5G07500)"/>
    <property type="match status" value="1"/>
</dbReference>
<evidence type="ECO:0000259" key="1">
    <source>
        <dbReference type="Pfam" id="PF00144"/>
    </source>
</evidence>
<dbReference type="AlphaFoldDB" id="A0A561SG47"/>
<accession>A0A561SG47</accession>
<dbReference type="SUPFAM" id="SSF56601">
    <property type="entry name" value="beta-lactamase/transpeptidase-like"/>
    <property type="match status" value="1"/>
</dbReference>
<dbReference type="InterPro" id="IPR012338">
    <property type="entry name" value="Beta-lactam/transpept-like"/>
</dbReference>
<dbReference type="InterPro" id="IPR050789">
    <property type="entry name" value="Diverse_Enzym_Activities"/>
</dbReference>
<evidence type="ECO:0000313" key="3">
    <source>
        <dbReference type="Proteomes" id="UP000317940"/>
    </source>
</evidence>
<dbReference type="Proteomes" id="UP000317940">
    <property type="component" value="Unassembled WGS sequence"/>
</dbReference>
<dbReference type="RefSeq" id="WP_145910741.1">
    <property type="nucleotide sequence ID" value="NZ_BAAAMZ010000001.1"/>
</dbReference>
<reference evidence="2 3" key="1">
    <citation type="submission" date="2019-06" db="EMBL/GenBank/DDBJ databases">
        <title>Sequencing the genomes of 1000 actinobacteria strains.</title>
        <authorList>
            <person name="Klenk H.-P."/>
        </authorList>
    </citation>
    <scope>NUCLEOTIDE SEQUENCE [LARGE SCALE GENOMIC DNA]</scope>
    <source>
        <strain evidence="2 3">DSM 44826</strain>
    </source>
</reference>